<accession>A0A7X3LRH4</accession>
<dbReference type="RefSeq" id="WP_160773989.1">
    <property type="nucleotide sequence ID" value="NZ_WUMV01000001.1"/>
</dbReference>
<reference evidence="2 3" key="1">
    <citation type="submission" date="2019-12" db="EMBL/GenBank/DDBJ databases">
        <authorList>
            <person name="Li M."/>
        </authorList>
    </citation>
    <scope>NUCLEOTIDE SEQUENCE [LARGE SCALE GENOMIC DNA]</scope>
    <source>
        <strain evidence="2 3">GBMRC 2046</strain>
    </source>
</reference>
<dbReference type="Proteomes" id="UP000433101">
    <property type="component" value="Unassembled WGS sequence"/>
</dbReference>
<gene>
    <name evidence="2" type="ORF">GR183_02460</name>
</gene>
<organism evidence="2 3">
    <name type="scientific">Stappia sediminis</name>
    <dbReference type="NCBI Taxonomy" id="2692190"/>
    <lineage>
        <taxon>Bacteria</taxon>
        <taxon>Pseudomonadati</taxon>
        <taxon>Pseudomonadota</taxon>
        <taxon>Alphaproteobacteria</taxon>
        <taxon>Hyphomicrobiales</taxon>
        <taxon>Stappiaceae</taxon>
        <taxon>Stappia</taxon>
    </lineage>
</organism>
<keyword evidence="1" id="KW-0732">Signal</keyword>
<dbReference type="EMBL" id="WUMV01000001">
    <property type="protein sequence ID" value="MXN63755.1"/>
    <property type="molecule type" value="Genomic_DNA"/>
</dbReference>
<protein>
    <submittedName>
        <fullName evidence="2">Antitermination protein</fullName>
    </submittedName>
</protein>
<evidence type="ECO:0000313" key="3">
    <source>
        <dbReference type="Proteomes" id="UP000433101"/>
    </source>
</evidence>
<evidence type="ECO:0000256" key="1">
    <source>
        <dbReference type="SAM" id="SignalP"/>
    </source>
</evidence>
<dbReference type="AlphaFoldDB" id="A0A7X3LRH4"/>
<proteinExistence type="predicted"/>
<sequence length="91" mass="9343">MSIAIRRLTGIAALAALAVAAIAVAGEQAQGLREVNCATLTVFAPENGQTGEDLCRDHGGLAQSDKHGETPALVILVRNQPVGGSDGLHMR</sequence>
<comment type="caution">
    <text evidence="2">The sequence shown here is derived from an EMBL/GenBank/DDBJ whole genome shotgun (WGS) entry which is preliminary data.</text>
</comment>
<evidence type="ECO:0000313" key="2">
    <source>
        <dbReference type="EMBL" id="MXN63755.1"/>
    </source>
</evidence>
<keyword evidence="3" id="KW-1185">Reference proteome</keyword>
<name>A0A7X3LRH4_9HYPH</name>
<feature type="signal peptide" evidence="1">
    <location>
        <begin position="1"/>
        <end position="25"/>
    </location>
</feature>
<feature type="chain" id="PRO_5030804141" evidence="1">
    <location>
        <begin position="26"/>
        <end position="91"/>
    </location>
</feature>